<dbReference type="Gene3D" id="3.90.550.10">
    <property type="entry name" value="Spore Coat Polysaccharide Biosynthesis Protein SpsA, Chain A"/>
    <property type="match status" value="1"/>
</dbReference>
<keyword evidence="6 9" id="KW-0812">Transmembrane</keyword>
<dbReference type="PANTHER" id="PTHR12726">
    <property type="entry name" value="CERAMIDE GLUCOSYLTRANSFERASE"/>
    <property type="match status" value="1"/>
</dbReference>
<proteinExistence type="predicted"/>
<evidence type="ECO:0000256" key="5">
    <source>
        <dbReference type="ARBA" id="ARBA00022679"/>
    </source>
</evidence>
<evidence type="ECO:0000256" key="7">
    <source>
        <dbReference type="ARBA" id="ARBA00022989"/>
    </source>
</evidence>
<sequence length="378" mass="39513">MGALLVAAWLAGGALALLGCAWTLHLLRRPQPQPTAEPPVLVVVPVRGAEGLPRFLAGLAAQDWPEFRVVFAVESQVDPAVPLLRAALPGRSALVLAGPAARRGQKLQNLLAALPALRPGDAALVTLDADTAPPPGLLRALLRPVLAGQAEIASGYRWTLAAPGAGWAAQSLALVDAGIGTLPRCAACNICWGGATAIRADALARLDLPRLWDRAISDDLTLTRAARRLGMVIYAPLTVRPPGEVAGDAASTLRFGIRQYRLLRLHLPRAWALAGLAAGLPVLGAGAALLGGHWAAFPAALLLQAGRGWLRRRIAARVLPPGEAARVPAWQPWLGPPAALLHLAAWLGSAGGREIAWAGRRYRLGAAGEVLRLRTEPG</sequence>
<comment type="subcellular location">
    <subcellularLocation>
        <location evidence="1">Membrane</location>
        <topology evidence="1">Multi-pass membrane protein</topology>
    </subcellularLocation>
</comment>
<organism evidence="10 11">
    <name type="scientific">Siccirubricoccus soli</name>
    <dbReference type="NCBI Taxonomy" id="2899147"/>
    <lineage>
        <taxon>Bacteria</taxon>
        <taxon>Pseudomonadati</taxon>
        <taxon>Pseudomonadota</taxon>
        <taxon>Alphaproteobacteria</taxon>
        <taxon>Acetobacterales</taxon>
        <taxon>Roseomonadaceae</taxon>
        <taxon>Siccirubricoccus</taxon>
    </lineage>
</organism>
<dbReference type="Pfam" id="PF13641">
    <property type="entry name" value="Glyco_tranf_2_3"/>
    <property type="match status" value="1"/>
</dbReference>
<dbReference type="Proteomes" id="UP001523392">
    <property type="component" value="Unassembled WGS sequence"/>
</dbReference>
<evidence type="ECO:0000313" key="11">
    <source>
        <dbReference type="Proteomes" id="UP001523392"/>
    </source>
</evidence>
<dbReference type="InterPro" id="IPR025993">
    <property type="entry name" value="Ceramide_glucosylTrfase"/>
</dbReference>
<dbReference type="PANTHER" id="PTHR12726:SF0">
    <property type="entry name" value="CERAMIDE GLUCOSYLTRANSFERASE"/>
    <property type="match status" value="1"/>
</dbReference>
<keyword evidence="7 9" id="KW-1133">Transmembrane helix</keyword>
<evidence type="ECO:0000256" key="6">
    <source>
        <dbReference type="ARBA" id="ARBA00022692"/>
    </source>
</evidence>
<evidence type="ECO:0000256" key="2">
    <source>
        <dbReference type="ARBA" id="ARBA00004760"/>
    </source>
</evidence>
<comment type="caution">
    <text evidence="10">The sequence shown here is derived from an EMBL/GenBank/DDBJ whole genome shotgun (WGS) entry which is preliminary data.</text>
</comment>
<evidence type="ECO:0000256" key="1">
    <source>
        <dbReference type="ARBA" id="ARBA00004141"/>
    </source>
</evidence>
<reference evidence="10 11" key="1">
    <citation type="submission" date="2021-12" db="EMBL/GenBank/DDBJ databases">
        <title>Siccirubricoccus leaddurans sp. nov., a high concentration Zn2+ tolerance bacterium.</title>
        <authorList>
            <person name="Cao Y."/>
        </authorList>
    </citation>
    <scope>NUCLEOTIDE SEQUENCE [LARGE SCALE GENOMIC DNA]</scope>
    <source>
        <strain evidence="10 11">KC 17139</strain>
    </source>
</reference>
<keyword evidence="5" id="KW-0808">Transferase</keyword>
<evidence type="ECO:0000256" key="8">
    <source>
        <dbReference type="ARBA" id="ARBA00023136"/>
    </source>
</evidence>
<dbReference type="EMBL" id="JAFIRR010000064">
    <property type="protein sequence ID" value="MCO6416660.1"/>
    <property type="molecule type" value="Genomic_DNA"/>
</dbReference>
<accession>A0ABT1D406</accession>
<gene>
    <name evidence="10" type="ORF">JYK14_10875</name>
</gene>
<dbReference type="RefSeq" id="WP_252953280.1">
    <property type="nucleotide sequence ID" value="NZ_JAFIRR010000064.1"/>
</dbReference>
<dbReference type="InterPro" id="IPR029044">
    <property type="entry name" value="Nucleotide-diphossugar_trans"/>
</dbReference>
<evidence type="ECO:0000256" key="3">
    <source>
        <dbReference type="ARBA" id="ARBA00004991"/>
    </source>
</evidence>
<comment type="pathway">
    <text evidence="3">Sphingolipid metabolism.</text>
</comment>
<evidence type="ECO:0000256" key="9">
    <source>
        <dbReference type="SAM" id="Phobius"/>
    </source>
</evidence>
<evidence type="ECO:0000256" key="4">
    <source>
        <dbReference type="ARBA" id="ARBA00022676"/>
    </source>
</evidence>
<feature type="transmembrane region" description="Helical" evidence="9">
    <location>
        <begin position="270"/>
        <end position="303"/>
    </location>
</feature>
<keyword evidence="4" id="KW-0328">Glycosyltransferase</keyword>
<evidence type="ECO:0000313" key="10">
    <source>
        <dbReference type="EMBL" id="MCO6416660.1"/>
    </source>
</evidence>
<protein>
    <submittedName>
        <fullName evidence="10">Glycosyltransferase family 2 protein</fullName>
    </submittedName>
</protein>
<keyword evidence="8 9" id="KW-0472">Membrane</keyword>
<name>A0ABT1D406_9PROT</name>
<keyword evidence="11" id="KW-1185">Reference proteome</keyword>
<dbReference type="SUPFAM" id="SSF53448">
    <property type="entry name" value="Nucleotide-diphospho-sugar transferases"/>
    <property type="match status" value="1"/>
</dbReference>
<comment type="pathway">
    <text evidence="2">Lipid metabolism; sphingolipid metabolism.</text>
</comment>